<comment type="subcellular location">
    <subcellularLocation>
        <location evidence="1">Cell envelope</location>
    </subcellularLocation>
</comment>
<protein>
    <submittedName>
        <fullName evidence="5">Substrate-binding domain-containing protein</fullName>
    </submittedName>
    <submittedName>
        <fullName evidence="6">Sugar ABC transporter substrate-binding protein</fullName>
    </submittedName>
</protein>
<reference evidence="5 8" key="2">
    <citation type="submission" date="2022-05" db="EMBL/GenBank/DDBJ databases">
        <title>Genome Sequencing of Bee-Associated Microbes.</title>
        <authorList>
            <person name="Dunlap C."/>
        </authorList>
    </citation>
    <scope>NUCLEOTIDE SEQUENCE [LARGE SCALE GENOMIC DNA]</scope>
    <source>
        <strain evidence="5 8">NRRL B-23120</strain>
    </source>
</reference>
<keyword evidence="8" id="KW-1185">Reference proteome</keyword>
<dbReference type="EMBL" id="JAMDMJ010000008">
    <property type="protein sequence ID" value="MCY9595362.1"/>
    <property type="molecule type" value="Genomic_DNA"/>
</dbReference>
<dbReference type="SUPFAM" id="SSF53822">
    <property type="entry name" value="Periplasmic binding protein-like I"/>
    <property type="match status" value="1"/>
</dbReference>
<evidence type="ECO:0000256" key="3">
    <source>
        <dbReference type="ARBA" id="ARBA00022729"/>
    </source>
</evidence>
<dbReference type="KEGG" id="pchi:PC41400_05475"/>
<dbReference type="GeneID" id="95374265"/>
<evidence type="ECO:0000313" key="7">
    <source>
        <dbReference type="Proteomes" id="UP000288943"/>
    </source>
</evidence>
<dbReference type="OrthoDB" id="6196975at2"/>
<dbReference type="InterPro" id="IPR025997">
    <property type="entry name" value="SBP_2_dom"/>
</dbReference>
<evidence type="ECO:0000256" key="2">
    <source>
        <dbReference type="ARBA" id="ARBA00007639"/>
    </source>
</evidence>
<proteinExistence type="inferred from homology"/>
<evidence type="ECO:0000313" key="8">
    <source>
        <dbReference type="Proteomes" id="UP001527202"/>
    </source>
</evidence>
<dbReference type="Gene3D" id="3.40.50.2300">
    <property type="match status" value="2"/>
</dbReference>
<dbReference type="EMBL" id="CP026520">
    <property type="protein sequence ID" value="QAV17139.1"/>
    <property type="molecule type" value="Genomic_DNA"/>
</dbReference>
<comment type="similarity">
    <text evidence="2">Belongs to the bacterial solute-binding protein 2 family.</text>
</comment>
<dbReference type="Proteomes" id="UP000288943">
    <property type="component" value="Chromosome"/>
</dbReference>
<dbReference type="RefSeq" id="WP_042229872.1">
    <property type="nucleotide sequence ID" value="NZ_CP026520.1"/>
</dbReference>
<organism evidence="6 7">
    <name type="scientific">Paenibacillus chitinolyticus</name>
    <dbReference type="NCBI Taxonomy" id="79263"/>
    <lineage>
        <taxon>Bacteria</taxon>
        <taxon>Bacillati</taxon>
        <taxon>Bacillota</taxon>
        <taxon>Bacilli</taxon>
        <taxon>Bacillales</taxon>
        <taxon>Paenibacillaceae</taxon>
        <taxon>Paenibacillus</taxon>
    </lineage>
</organism>
<evidence type="ECO:0000259" key="4">
    <source>
        <dbReference type="Pfam" id="PF13407"/>
    </source>
</evidence>
<dbReference type="Proteomes" id="UP001527202">
    <property type="component" value="Unassembled WGS sequence"/>
</dbReference>
<accession>A0A410WRU0</accession>
<name>A0A410WRU0_9BACL</name>
<dbReference type="GO" id="GO:0030246">
    <property type="term" value="F:carbohydrate binding"/>
    <property type="evidence" value="ECO:0007669"/>
    <property type="project" value="UniProtKB-ARBA"/>
</dbReference>
<reference evidence="6 7" key="1">
    <citation type="submission" date="2018-01" db="EMBL/GenBank/DDBJ databases">
        <title>The whole genome sequencing and assembly of Paenibacillus chitinolyticus KCCM 41400 strain.</title>
        <authorList>
            <person name="Kim J.-Y."/>
            <person name="Park M.-K."/>
            <person name="Lee Y.-J."/>
            <person name="Yi H."/>
            <person name="Bahn Y.-S."/>
            <person name="Kim J.F."/>
            <person name="Lee D.-W."/>
        </authorList>
    </citation>
    <scope>NUCLEOTIDE SEQUENCE [LARGE SCALE GENOMIC DNA]</scope>
    <source>
        <strain evidence="6 7">KCCM 41400</strain>
    </source>
</reference>
<dbReference type="Pfam" id="PF13407">
    <property type="entry name" value="Peripla_BP_4"/>
    <property type="match status" value="1"/>
</dbReference>
<evidence type="ECO:0000256" key="1">
    <source>
        <dbReference type="ARBA" id="ARBA00004196"/>
    </source>
</evidence>
<dbReference type="InterPro" id="IPR028082">
    <property type="entry name" value="Peripla_BP_I"/>
</dbReference>
<gene>
    <name evidence="5" type="ORF">M5X16_06245</name>
    <name evidence="6" type="ORF">PC41400_05475</name>
</gene>
<sequence>MKKWAPSKWTVGLAVLFALFVLLLGRFAYTNAEINGIVRDIEDRGRTPASGGKTKHVVMISQELDNPFWRTIEKGARDAAEQYNIKLEYSGPYRNNIEEQAELFGKAIAGKPDGILIQGIRSEAYNKQIDKAVEQGIAVLTVDTDSPDSRRLSYVGTDNVESGRQLGELVAKAYEGRSASIGMVIGSYEAGNQQQRLEGFRSVVDAEPNLKIVEVGVSNISRIQATQAAEHMLRSREGINVMVGTSALDALGILQASKSLNKQEQVRIFGFDDLTETREALARKEIEATVIQKPYTMGFRSVEMLNRYFQGETLPGFSFTRIDILNPQNVGTAVAP</sequence>
<evidence type="ECO:0000313" key="5">
    <source>
        <dbReference type="EMBL" id="MCY9595362.1"/>
    </source>
</evidence>
<feature type="domain" description="Periplasmic binding protein" evidence="4">
    <location>
        <begin position="58"/>
        <end position="312"/>
    </location>
</feature>
<evidence type="ECO:0000313" key="6">
    <source>
        <dbReference type="EMBL" id="QAV17139.1"/>
    </source>
</evidence>
<keyword evidence="3" id="KW-0732">Signal</keyword>
<dbReference type="PANTHER" id="PTHR46847:SF1">
    <property type="entry name" value="D-ALLOSE-BINDING PERIPLASMIC PROTEIN-RELATED"/>
    <property type="match status" value="1"/>
</dbReference>
<dbReference type="PANTHER" id="PTHR46847">
    <property type="entry name" value="D-ALLOSE-BINDING PERIPLASMIC PROTEIN-RELATED"/>
    <property type="match status" value="1"/>
</dbReference>
<dbReference type="GO" id="GO:0030313">
    <property type="term" value="C:cell envelope"/>
    <property type="evidence" value="ECO:0007669"/>
    <property type="project" value="UniProtKB-SubCell"/>
</dbReference>
<dbReference type="AlphaFoldDB" id="A0A410WRU0"/>